<dbReference type="GO" id="GO:0003727">
    <property type="term" value="F:single-stranded RNA binding"/>
    <property type="evidence" value="ECO:0007669"/>
    <property type="project" value="TreeGrafter"/>
</dbReference>
<dbReference type="Pfam" id="PF00753">
    <property type="entry name" value="Lactamase_B"/>
    <property type="match status" value="1"/>
</dbReference>
<dbReference type="PANTHER" id="PTHR23131">
    <property type="entry name" value="ENDORIBONUCLEASE LACTB2"/>
    <property type="match status" value="1"/>
</dbReference>
<name>A0AAV2PUR8_MEGNR</name>
<dbReference type="PANTHER" id="PTHR23131:SF0">
    <property type="entry name" value="ENDORIBONUCLEASE LACTB2"/>
    <property type="match status" value="1"/>
</dbReference>
<dbReference type="InterPro" id="IPR036866">
    <property type="entry name" value="RibonucZ/Hydroxyglut_hydro"/>
</dbReference>
<keyword evidence="3" id="KW-1185">Reference proteome</keyword>
<gene>
    <name evidence="2" type="ORF">MNOR_LOCUS4887</name>
</gene>
<evidence type="ECO:0000313" key="3">
    <source>
        <dbReference type="Proteomes" id="UP001497623"/>
    </source>
</evidence>
<evidence type="ECO:0000313" key="2">
    <source>
        <dbReference type="EMBL" id="CAL4065559.1"/>
    </source>
</evidence>
<comment type="caution">
    <text evidence="2">The sequence shown here is derived from an EMBL/GenBank/DDBJ whole genome shotgun (WGS) entry which is preliminary data.</text>
</comment>
<dbReference type="FunFam" id="1.10.10.10:FF:000328">
    <property type="entry name" value="Lactamase beta 2"/>
    <property type="match status" value="1"/>
</dbReference>
<feature type="domain" description="Metallo-beta-lactamase" evidence="1">
    <location>
        <begin position="8"/>
        <end position="193"/>
    </location>
</feature>
<dbReference type="AlphaFoldDB" id="A0AAV2PUR8"/>
<dbReference type="Pfam" id="PF17778">
    <property type="entry name" value="WHD_BLACT"/>
    <property type="match status" value="1"/>
</dbReference>
<dbReference type="InterPro" id="IPR001279">
    <property type="entry name" value="Metallo-B-lactamas"/>
</dbReference>
<reference evidence="2 3" key="1">
    <citation type="submission" date="2024-05" db="EMBL/GenBank/DDBJ databases">
        <authorList>
            <person name="Wallberg A."/>
        </authorList>
    </citation>
    <scope>NUCLEOTIDE SEQUENCE [LARGE SCALE GENOMIC DNA]</scope>
</reference>
<dbReference type="Gene3D" id="1.10.10.10">
    <property type="entry name" value="Winged helix-like DNA-binding domain superfamily/Winged helix DNA-binding domain"/>
    <property type="match status" value="1"/>
</dbReference>
<dbReference type="Gene3D" id="3.60.15.10">
    <property type="entry name" value="Ribonuclease Z/Hydroxyacylglutathione hydrolase-like"/>
    <property type="match status" value="1"/>
</dbReference>
<dbReference type="InterPro" id="IPR041516">
    <property type="entry name" value="LACTB2_WH"/>
</dbReference>
<dbReference type="Proteomes" id="UP001497623">
    <property type="component" value="Unassembled WGS sequence"/>
</dbReference>
<dbReference type="SMART" id="SM00849">
    <property type="entry name" value="Lactamase_B"/>
    <property type="match status" value="1"/>
</dbReference>
<dbReference type="SUPFAM" id="SSF56281">
    <property type="entry name" value="Metallo-hydrolase/oxidoreductase"/>
    <property type="match status" value="1"/>
</dbReference>
<evidence type="ECO:0000259" key="1">
    <source>
        <dbReference type="SMART" id="SM00849"/>
    </source>
</evidence>
<proteinExistence type="predicted"/>
<sequence>MAPRTAAVCITSVLSCNTESCVLIDFRACKGEKKPYLSKNGKNNYVFFEAINYNSVPFERRLSSPNINKSIILSMNREEILNKNTILTCFPSTQAVHKYPRINPPDDPFPNSVNIKNLQDKETIEVEGATLRVHHTPGHTTDHIVVELEEENAIFSGDCILGEGTAVFEDLHSYMSSLKVILDLTPKVMYPGHGPVIEDPIDRIQKYIEHRNLREQQIIQALRDSEAKFLSAMDIVKIVYTTTPEHLHRAAALNVGHHLHKLYKDRLLHQREDKYCLKER</sequence>
<dbReference type="PROSITE" id="PS51257">
    <property type="entry name" value="PROKAR_LIPOPROTEIN"/>
    <property type="match status" value="1"/>
</dbReference>
<organism evidence="2 3">
    <name type="scientific">Meganyctiphanes norvegica</name>
    <name type="common">Northern krill</name>
    <name type="synonym">Thysanopoda norvegica</name>
    <dbReference type="NCBI Taxonomy" id="48144"/>
    <lineage>
        <taxon>Eukaryota</taxon>
        <taxon>Metazoa</taxon>
        <taxon>Ecdysozoa</taxon>
        <taxon>Arthropoda</taxon>
        <taxon>Crustacea</taxon>
        <taxon>Multicrustacea</taxon>
        <taxon>Malacostraca</taxon>
        <taxon>Eumalacostraca</taxon>
        <taxon>Eucarida</taxon>
        <taxon>Euphausiacea</taxon>
        <taxon>Euphausiidae</taxon>
        <taxon>Meganyctiphanes</taxon>
    </lineage>
</organism>
<dbReference type="InterPro" id="IPR036388">
    <property type="entry name" value="WH-like_DNA-bd_sf"/>
</dbReference>
<dbReference type="InterPro" id="IPR050662">
    <property type="entry name" value="Sec-metab_biosynth-thioest"/>
</dbReference>
<dbReference type="EMBL" id="CAXKWB010001825">
    <property type="protein sequence ID" value="CAL4065559.1"/>
    <property type="molecule type" value="Genomic_DNA"/>
</dbReference>
<feature type="non-terminal residue" evidence="2">
    <location>
        <position position="280"/>
    </location>
</feature>
<protein>
    <recommendedName>
        <fullName evidence="1">Metallo-beta-lactamase domain-containing protein</fullName>
    </recommendedName>
</protein>
<dbReference type="GO" id="GO:0004521">
    <property type="term" value="F:RNA endonuclease activity"/>
    <property type="evidence" value="ECO:0007669"/>
    <property type="project" value="TreeGrafter"/>
</dbReference>
<dbReference type="GO" id="GO:0005759">
    <property type="term" value="C:mitochondrial matrix"/>
    <property type="evidence" value="ECO:0007669"/>
    <property type="project" value="TreeGrafter"/>
</dbReference>
<accession>A0AAV2PUR8</accession>
<dbReference type="GO" id="GO:0031123">
    <property type="term" value="P:RNA 3'-end processing"/>
    <property type="evidence" value="ECO:0007669"/>
    <property type="project" value="UniProtKB-ARBA"/>
</dbReference>